<dbReference type="InterPro" id="IPR007263">
    <property type="entry name" value="DCC1-like"/>
</dbReference>
<evidence type="ECO:0000313" key="2">
    <source>
        <dbReference type="Proteomes" id="UP000198951"/>
    </source>
</evidence>
<reference evidence="2" key="1">
    <citation type="submission" date="2016-10" db="EMBL/GenBank/DDBJ databases">
        <authorList>
            <person name="Varghese N."/>
            <person name="Submissions S."/>
        </authorList>
    </citation>
    <scope>NUCLEOTIDE SEQUENCE [LARGE SCALE GENOMIC DNA]</scope>
    <source>
        <strain evidence="2">DSM 22376</strain>
    </source>
</reference>
<protein>
    <submittedName>
        <fullName evidence="1">Predicted thiol-disulfide oxidoreductase YuxK, DCC family</fullName>
    </submittedName>
</protein>
<organism evidence="1 2">
    <name type="scientific">Flavobacterium gillisiae</name>
    <dbReference type="NCBI Taxonomy" id="150146"/>
    <lineage>
        <taxon>Bacteria</taxon>
        <taxon>Pseudomonadati</taxon>
        <taxon>Bacteroidota</taxon>
        <taxon>Flavobacteriia</taxon>
        <taxon>Flavobacteriales</taxon>
        <taxon>Flavobacteriaceae</taxon>
        <taxon>Flavobacterium</taxon>
    </lineage>
</organism>
<sequence>MDKPNEIASFLAMTLTPKDKKIILFDGVCNLCNSAVQFIIKHDKKDVFRFVALQSDLGLQICKHIGVDQKSMDSIILYVPGIAYYYKSEAALEIASQLGSFYSLLAIFKILPSKFSNFIYDWIARNRYKWFGKKESCMIPTPELKSKFLA</sequence>
<dbReference type="GO" id="GO:0015035">
    <property type="term" value="F:protein-disulfide reductase activity"/>
    <property type="evidence" value="ECO:0007669"/>
    <property type="project" value="InterPro"/>
</dbReference>
<evidence type="ECO:0000313" key="1">
    <source>
        <dbReference type="EMBL" id="SEA55532.1"/>
    </source>
</evidence>
<proteinExistence type="predicted"/>
<dbReference type="Pfam" id="PF04134">
    <property type="entry name" value="DCC1-like"/>
    <property type="match status" value="1"/>
</dbReference>
<gene>
    <name evidence="1" type="ORF">SAMN05443667_105227</name>
</gene>
<dbReference type="PANTHER" id="PTHR33639">
    <property type="entry name" value="THIOL-DISULFIDE OXIDOREDUCTASE DCC"/>
    <property type="match status" value="1"/>
</dbReference>
<keyword evidence="2" id="KW-1185">Reference proteome</keyword>
<accession>A0A1H4C615</accession>
<dbReference type="Proteomes" id="UP000198951">
    <property type="component" value="Unassembled WGS sequence"/>
</dbReference>
<dbReference type="InterPro" id="IPR052927">
    <property type="entry name" value="DCC_oxidoreductase"/>
</dbReference>
<dbReference type="AlphaFoldDB" id="A0A1H4C615"/>
<dbReference type="RefSeq" id="WP_394331045.1">
    <property type="nucleotide sequence ID" value="NZ_FNRD01000005.1"/>
</dbReference>
<dbReference type="PANTHER" id="PTHR33639:SF2">
    <property type="entry name" value="DUF393 DOMAIN-CONTAINING PROTEIN"/>
    <property type="match status" value="1"/>
</dbReference>
<name>A0A1H4C615_9FLAO</name>
<dbReference type="EMBL" id="FNRD01000005">
    <property type="protein sequence ID" value="SEA55532.1"/>
    <property type="molecule type" value="Genomic_DNA"/>
</dbReference>